<keyword evidence="1" id="KW-0479">Metal-binding</keyword>
<dbReference type="InterPro" id="IPR036875">
    <property type="entry name" value="Znf_CCHC_sf"/>
</dbReference>
<protein>
    <submittedName>
        <fullName evidence="4">Zinc finger, CCHC-type containing protein</fullName>
    </submittedName>
</protein>
<reference evidence="4" key="2">
    <citation type="submission" date="2022-01" db="EMBL/GenBank/DDBJ databases">
        <authorList>
            <person name="Yamashiro T."/>
            <person name="Shiraishi A."/>
            <person name="Satake H."/>
            <person name="Nakayama K."/>
        </authorList>
    </citation>
    <scope>NUCLEOTIDE SEQUENCE</scope>
</reference>
<gene>
    <name evidence="4" type="ORF">Tco_0893427</name>
</gene>
<reference evidence="4" key="1">
    <citation type="journal article" date="2022" name="Int. J. Mol. Sci.">
        <title>Draft Genome of Tanacetum Coccineum: Genomic Comparison of Closely Related Tanacetum-Family Plants.</title>
        <authorList>
            <person name="Yamashiro T."/>
            <person name="Shiraishi A."/>
            <person name="Nakayama K."/>
            <person name="Satake H."/>
        </authorList>
    </citation>
    <scope>NUCLEOTIDE SEQUENCE</scope>
</reference>
<feature type="domain" description="CCHC-type" evidence="3">
    <location>
        <begin position="289"/>
        <end position="305"/>
    </location>
</feature>
<dbReference type="PROSITE" id="PS50158">
    <property type="entry name" value="ZF_CCHC"/>
    <property type="match status" value="1"/>
</dbReference>
<dbReference type="EMBL" id="BQNB010014059">
    <property type="protein sequence ID" value="GJT23490.1"/>
    <property type="molecule type" value="Genomic_DNA"/>
</dbReference>
<evidence type="ECO:0000313" key="5">
    <source>
        <dbReference type="Proteomes" id="UP001151760"/>
    </source>
</evidence>
<evidence type="ECO:0000313" key="4">
    <source>
        <dbReference type="EMBL" id="GJT23490.1"/>
    </source>
</evidence>
<dbReference type="Proteomes" id="UP001151760">
    <property type="component" value="Unassembled WGS sequence"/>
</dbReference>
<dbReference type="Gene3D" id="4.10.60.10">
    <property type="entry name" value="Zinc finger, CCHC-type"/>
    <property type="match status" value="1"/>
</dbReference>
<organism evidence="4 5">
    <name type="scientific">Tanacetum coccineum</name>
    <dbReference type="NCBI Taxonomy" id="301880"/>
    <lineage>
        <taxon>Eukaryota</taxon>
        <taxon>Viridiplantae</taxon>
        <taxon>Streptophyta</taxon>
        <taxon>Embryophyta</taxon>
        <taxon>Tracheophyta</taxon>
        <taxon>Spermatophyta</taxon>
        <taxon>Magnoliopsida</taxon>
        <taxon>eudicotyledons</taxon>
        <taxon>Gunneridae</taxon>
        <taxon>Pentapetalae</taxon>
        <taxon>asterids</taxon>
        <taxon>campanulids</taxon>
        <taxon>Asterales</taxon>
        <taxon>Asteraceae</taxon>
        <taxon>Asteroideae</taxon>
        <taxon>Anthemideae</taxon>
        <taxon>Anthemidinae</taxon>
        <taxon>Tanacetum</taxon>
    </lineage>
</organism>
<dbReference type="Pfam" id="PF14223">
    <property type="entry name" value="Retrotran_gag_2"/>
    <property type="match status" value="1"/>
</dbReference>
<dbReference type="PANTHER" id="PTHR35317:SF44">
    <property type="entry name" value="RNA-DIRECTED DNA POLYMERASE"/>
    <property type="match status" value="1"/>
</dbReference>
<dbReference type="SMART" id="SM00343">
    <property type="entry name" value="ZnF_C2HC"/>
    <property type="match status" value="1"/>
</dbReference>
<evidence type="ECO:0000256" key="2">
    <source>
        <dbReference type="SAM" id="MobiDB-lite"/>
    </source>
</evidence>
<dbReference type="SUPFAM" id="SSF57756">
    <property type="entry name" value="Retrovirus zinc finger-like domains"/>
    <property type="match status" value="1"/>
</dbReference>
<dbReference type="PANTHER" id="PTHR35317">
    <property type="entry name" value="OS04G0629600 PROTEIN"/>
    <property type="match status" value="1"/>
</dbReference>
<sequence>METPADTFPKQLRDLTLIMRQLAVYGAEKLVFGVIGIRAVIILGKKKVGQGIEIISRKAGLIIISQKAGLIINSGIAGLTFQWCPVLNSTNYTIWAVKIKAIFNVHGIWEAVEPTTDAEVDQKKNNMAIAMLYQAIPENMVLQIASLTTAEEIWEAIKVRHVGIERVKEARVQTLESEFESLKMGANEPLDVYAGKISEIVSQASSLGHTLDEKRQAFEESTKKQTNEEDKTGELLFTKEDAKEKHHKCEHCGCGNARQKDFGRGQGRGRGSGRSQGDGRAQRDKSNVKCFKCNELGHFSNECPKWENKKDEANLIQYEDDEPTLLYTSCKYEDEDLI</sequence>
<evidence type="ECO:0000256" key="1">
    <source>
        <dbReference type="PROSITE-ProRule" id="PRU00047"/>
    </source>
</evidence>
<keyword evidence="1" id="KW-0862">Zinc</keyword>
<name>A0ABQ5C8V7_9ASTR</name>
<dbReference type="InterPro" id="IPR001878">
    <property type="entry name" value="Znf_CCHC"/>
</dbReference>
<feature type="region of interest" description="Disordered" evidence="2">
    <location>
        <begin position="263"/>
        <end position="283"/>
    </location>
</feature>
<keyword evidence="5" id="KW-1185">Reference proteome</keyword>
<proteinExistence type="predicted"/>
<evidence type="ECO:0000259" key="3">
    <source>
        <dbReference type="PROSITE" id="PS50158"/>
    </source>
</evidence>
<comment type="caution">
    <text evidence="4">The sequence shown here is derived from an EMBL/GenBank/DDBJ whole genome shotgun (WGS) entry which is preliminary data.</text>
</comment>
<dbReference type="Pfam" id="PF00098">
    <property type="entry name" value="zf-CCHC"/>
    <property type="match status" value="1"/>
</dbReference>
<feature type="region of interest" description="Disordered" evidence="2">
    <location>
        <begin position="215"/>
        <end position="235"/>
    </location>
</feature>
<feature type="compositionally biased region" description="Gly residues" evidence="2">
    <location>
        <begin position="264"/>
        <end position="276"/>
    </location>
</feature>
<keyword evidence="1" id="KW-0863">Zinc-finger</keyword>
<accession>A0ABQ5C8V7</accession>